<dbReference type="GO" id="GO:0008270">
    <property type="term" value="F:zinc ion binding"/>
    <property type="evidence" value="ECO:0007669"/>
    <property type="project" value="UniProtKB-KW"/>
</dbReference>
<dbReference type="PROSITE" id="PS50158">
    <property type="entry name" value="ZF_CCHC"/>
    <property type="match status" value="1"/>
</dbReference>
<evidence type="ECO:0000313" key="5">
    <source>
        <dbReference type="Proteomes" id="UP001153709"/>
    </source>
</evidence>
<gene>
    <name evidence="4" type="ORF">DIABBA_LOCUS3648</name>
</gene>
<accession>A0A9N9XBX1</accession>
<evidence type="ECO:0000256" key="1">
    <source>
        <dbReference type="PROSITE-ProRule" id="PRU00047"/>
    </source>
</evidence>
<feature type="domain" description="CCHC-type" evidence="3">
    <location>
        <begin position="97"/>
        <end position="112"/>
    </location>
</feature>
<sequence length="112" mass="12939">MEEEDITGHRLPDELHSENTSEKTNMDDNRSDAIISERQVVNVQRMQWKITNNDGTTQLVPKQMIIVEFLGNEVSQNIIINLCNFSVDPYIHPVVQCYKCLRYGHSSKQCKS</sequence>
<keyword evidence="1" id="KW-0862">Zinc</keyword>
<dbReference type="Proteomes" id="UP001153709">
    <property type="component" value="Chromosome 2"/>
</dbReference>
<evidence type="ECO:0000313" key="4">
    <source>
        <dbReference type="EMBL" id="CAG9829893.1"/>
    </source>
</evidence>
<reference evidence="4" key="1">
    <citation type="submission" date="2022-01" db="EMBL/GenBank/DDBJ databases">
        <authorList>
            <person name="King R."/>
        </authorList>
    </citation>
    <scope>NUCLEOTIDE SEQUENCE</scope>
</reference>
<dbReference type="EMBL" id="OU898277">
    <property type="protein sequence ID" value="CAG9829893.1"/>
    <property type="molecule type" value="Genomic_DNA"/>
</dbReference>
<evidence type="ECO:0000259" key="3">
    <source>
        <dbReference type="PROSITE" id="PS50158"/>
    </source>
</evidence>
<keyword evidence="5" id="KW-1185">Reference proteome</keyword>
<keyword evidence="1" id="KW-0863">Zinc-finger</keyword>
<feature type="compositionally biased region" description="Basic and acidic residues" evidence="2">
    <location>
        <begin position="1"/>
        <end position="31"/>
    </location>
</feature>
<proteinExistence type="predicted"/>
<dbReference type="AlphaFoldDB" id="A0A9N9XBX1"/>
<evidence type="ECO:0000256" key="2">
    <source>
        <dbReference type="SAM" id="MobiDB-lite"/>
    </source>
</evidence>
<protein>
    <recommendedName>
        <fullName evidence="3">CCHC-type domain-containing protein</fullName>
    </recommendedName>
</protein>
<name>A0A9N9XBX1_DIABA</name>
<feature type="region of interest" description="Disordered" evidence="2">
    <location>
        <begin position="1"/>
        <end position="32"/>
    </location>
</feature>
<keyword evidence="1" id="KW-0479">Metal-binding</keyword>
<dbReference type="GO" id="GO:0003676">
    <property type="term" value="F:nucleic acid binding"/>
    <property type="evidence" value="ECO:0007669"/>
    <property type="project" value="InterPro"/>
</dbReference>
<organism evidence="4 5">
    <name type="scientific">Diabrotica balteata</name>
    <name type="common">Banded cucumber beetle</name>
    <dbReference type="NCBI Taxonomy" id="107213"/>
    <lineage>
        <taxon>Eukaryota</taxon>
        <taxon>Metazoa</taxon>
        <taxon>Ecdysozoa</taxon>
        <taxon>Arthropoda</taxon>
        <taxon>Hexapoda</taxon>
        <taxon>Insecta</taxon>
        <taxon>Pterygota</taxon>
        <taxon>Neoptera</taxon>
        <taxon>Endopterygota</taxon>
        <taxon>Coleoptera</taxon>
        <taxon>Polyphaga</taxon>
        <taxon>Cucujiformia</taxon>
        <taxon>Chrysomeloidea</taxon>
        <taxon>Chrysomelidae</taxon>
        <taxon>Galerucinae</taxon>
        <taxon>Diabroticina</taxon>
        <taxon>Diabroticites</taxon>
        <taxon>Diabrotica</taxon>
    </lineage>
</organism>
<dbReference type="InterPro" id="IPR001878">
    <property type="entry name" value="Znf_CCHC"/>
</dbReference>
<dbReference type="OrthoDB" id="6771235at2759"/>